<reference evidence="2 3" key="1">
    <citation type="journal article" date="2015" name="Genome Announc.">
        <title>Virulence Factor Genes Detected in the Complete Genome Sequence of Corynebacterium uterequi DSM 45634, Isolated from the Uterus of a Maiden Mare.</title>
        <authorList>
            <person name="Ruckert C."/>
            <person name="Kriete M."/>
            <person name="Jaenicke S."/>
            <person name="Winkler A."/>
            <person name="Tauch A."/>
        </authorList>
    </citation>
    <scope>NUCLEOTIDE SEQUENCE [LARGE SCALE GENOMIC DNA]</scope>
    <source>
        <strain evidence="2 3">DSM 45634</strain>
    </source>
</reference>
<keyword evidence="3" id="KW-1185">Reference proteome</keyword>
<dbReference type="KEGG" id="cut:CUTER_09575"/>
<dbReference type="InterPro" id="IPR001763">
    <property type="entry name" value="Rhodanese-like_dom"/>
</dbReference>
<dbReference type="AlphaFoldDB" id="A0A0G3HIW8"/>
<dbReference type="PANTHER" id="PTHR43031">
    <property type="entry name" value="FAD-DEPENDENT OXIDOREDUCTASE"/>
    <property type="match status" value="1"/>
</dbReference>
<sequence>MKHVTVHDVPSDAVLIDVREPDEYAEAHAAGAINIPLSTLPERADEVPADGDVYLICKAGGRSAKAGEYLEQSAGRANLINVDGGTDGWLAAGLPTG</sequence>
<dbReference type="InterPro" id="IPR050229">
    <property type="entry name" value="GlpE_sulfurtransferase"/>
</dbReference>
<protein>
    <submittedName>
        <fullName evidence="2">Rhodanese-related sulfurtransferase</fullName>
    </submittedName>
</protein>
<dbReference type="Pfam" id="PF00581">
    <property type="entry name" value="Rhodanese"/>
    <property type="match status" value="1"/>
</dbReference>
<dbReference type="SMART" id="SM00450">
    <property type="entry name" value="RHOD"/>
    <property type="match status" value="1"/>
</dbReference>
<dbReference type="Proteomes" id="UP000035548">
    <property type="component" value="Chromosome"/>
</dbReference>
<accession>A0A0G3HIW8</accession>
<gene>
    <name evidence="2" type="ORF">CUTER_09575</name>
</gene>
<evidence type="ECO:0000313" key="2">
    <source>
        <dbReference type="EMBL" id="AKK11883.1"/>
    </source>
</evidence>
<name>A0A0G3HIW8_9CORY</name>
<proteinExistence type="predicted"/>
<dbReference type="PATRIC" id="fig|1072256.5.peg.1886"/>
<reference evidence="3" key="2">
    <citation type="submission" date="2015-05" db="EMBL/GenBank/DDBJ databases">
        <title>Complete genome sequence of Corynebacterium uterequi DSM 45634, isolated from the uterus of a maiden mare.</title>
        <authorList>
            <person name="Ruckert C."/>
            <person name="Albersmeier A."/>
            <person name="Winkler A."/>
            <person name="Tauch A."/>
        </authorList>
    </citation>
    <scope>NUCLEOTIDE SEQUENCE [LARGE SCALE GENOMIC DNA]</scope>
    <source>
        <strain evidence="3">DSM 45634</strain>
    </source>
</reference>
<dbReference type="CDD" id="cd00158">
    <property type="entry name" value="RHOD"/>
    <property type="match status" value="1"/>
</dbReference>
<organism evidence="2 3">
    <name type="scientific">Corynebacterium uterequi</name>
    <dbReference type="NCBI Taxonomy" id="1072256"/>
    <lineage>
        <taxon>Bacteria</taxon>
        <taxon>Bacillati</taxon>
        <taxon>Actinomycetota</taxon>
        <taxon>Actinomycetes</taxon>
        <taxon>Mycobacteriales</taxon>
        <taxon>Corynebacteriaceae</taxon>
        <taxon>Corynebacterium</taxon>
    </lineage>
</organism>
<dbReference type="InterPro" id="IPR036873">
    <property type="entry name" value="Rhodanese-like_dom_sf"/>
</dbReference>
<dbReference type="GO" id="GO:0016740">
    <property type="term" value="F:transferase activity"/>
    <property type="evidence" value="ECO:0007669"/>
    <property type="project" value="UniProtKB-KW"/>
</dbReference>
<dbReference type="RefSeq" id="WP_047260204.1">
    <property type="nucleotide sequence ID" value="NZ_CP011546.1"/>
</dbReference>
<dbReference type="PANTHER" id="PTHR43031:SF18">
    <property type="entry name" value="RHODANESE-RELATED SULFURTRANSFERASES"/>
    <property type="match status" value="1"/>
</dbReference>
<dbReference type="PROSITE" id="PS50206">
    <property type="entry name" value="RHODANESE_3"/>
    <property type="match status" value="1"/>
</dbReference>
<dbReference type="SUPFAM" id="SSF52821">
    <property type="entry name" value="Rhodanese/Cell cycle control phosphatase"/>
    <property type="match status" value="1"/>
</dbReference>
<evidence type="ECO:0000313" key="3">
    <source>
        <dbReference type="Proteomes" id="UP000035548"/>
    </source>
</evidence>
<dbReference type="EMBL" id="CP011546">
    <property type="protein sequence ID" value="AKK11883.1"/>
    <property type="molecule type" value="Genomic_DNA"/>
</dbReference>
<dbReference type="OrthoDB" id="9800872at2"/>
<keyword evidence="2" id="KW-0808">Transferase</keyword>
<dbReference type="STRING" id="1072256.CUTER_09575"/>
<evidence type="ECO:0000259" key="1">
    <source>
        <dbReference type="PROSITE" id="PS50206"/>
    </source>
</evidence>
<dbReference type="Gene3D" id="3.40.250.10">
    <property type="entry name" value="Rhodanese-like domain"/>
    <property type="match status" value="1"/>
</dbReference>
<feature type="domain" description="Rhodanese" evidence="1">
    <location>
        <begin position="9"/>
        <end position="97"/>
    </location>
</feature>